<dbReference type="SUPFAM" id="SSF52266">
    <property type="entry name" value="SGNH hydrolase"/>
    <property type="match status" value="1"/>
</dbReference>
<feature type="signal peptide" evidence="1">
    <location>
        <begin position="1"/>
        <end position="21"/>
    </location>
</feature>
<dbReference type="Proteomes" id="UP001595833">
    <property type="component" value="Unassembled WGS sequence"/>
</dbReference>
<dbReference type="InterPro" id="IPR036514">
    <property type="entry name" value="SGNH_hydro_sf"/>
</dbReference>
<dbReference type="EMBL" id="JBHSJB010000031">
    <property type="protein sequence ID" value="MFC5058111.1"/>
    <property type="molecule type" value="Genomic_DNA"/>
</dbReference>
<evidence type="ECO:0000313" key="3">
    <source>
        <dbReference type="Proteomes" id="UP001595833"/>
    </source>
</evidence>
<evidence type="ECO:0000313" key="2">
    <source>
        <dbReference type="EMBL" id="MFC5058111.1"/>
    </source>
</evidence>
<proteinExistence type="predicted"/>
<dbReference type="Gene3D" id="3.40.50.1110">
    <property type="entry name" value="SGNH hydrolase"/>
    <property type="match status" value="1"/>
</dbReference>
<sequence length="62" mass="6200">MKRSTALPVAVLVAALLPGVAATRGGPGCPDAPVPAYDSGDRLHPGDAGYRAMAEALDLADL</sequence>
<organism evidence="2 3">
    <name type="scientific">Saccharothrix xinjiangensis</name>
    <dbReference type="NCBI Taxonomy" id="204798"/>
    <lineage>
        <taxon>Bacteria</taxon>
        <taxon>Bacillati</taxon>
        <taxon>Actinomycetota</taxon>
        <taxon>Actinomycetes</taxon>
        <taxon>Pseudonocardiales</taxon>
        <taxon>Pseudonocardiaceae</taxon>
        <taxon>Saccharothrix</taxon>
    </lineage>
</organism>
<name>A0ABV9Y6A7_9PSEU</name>
<keyword evidence="1" id="KW-0732">Signal</keyword>
<keyword evidence="3" id="KW-1185">Reference proteome</keyword>
<gene>
    <name evidence="2" type="ORF">ACFPFM_30745</name>
</gene>
<evidence type="ECO:0008006" key="4">
    <source>
        <dbReference type="Google" id="ProtNLM"/>
    </source>
</evidence>
<comment type="caution">
    <text evidence="2">The sequence shown here is derived from an EMBL/GenBank/DDBJ whole genome shotgun (WGS) entry which is preliminary data.</text>
</comment>
<reference evidence="3" key="1">
    <citation type="journal article" date="2019" name="Int. J. Syst. Evol. Microbiol.">
        <title>The Global Catalogue of Microorganisms (GCM) 10K type strain sequencing project: providing services to taxonomists for standard genome sequencing and annotation.</title>
        <authorList>
            <consortium name="The Broad Institute Genomics Platform"/>
            <consortium name="The Broad Institute Genome Sequencing Center for Infectious Disease"/>
            <person name="Wu L."/>
            <person name="Ma J."/>
        </authorList>
    </citation>
    <scope>NUCLEOTIDE SEQUENCE [LARGE SCALE GENOMIC DNA]</scope>
    <source>
        <strain evidence="3">KCTC 12848</strain>
    </source>
</reference>
<evidence type="ECO:0000256" key="1">
    <source>
        <dbReference type="SAM" id="SignalP"/>
    </source>
</evidence>
<dbReference type="RefSeq" id="WP_344037573.1">
    <property type="nucleotide sequence ID" value="NZ_BAAAKE010000008.1"/>
</dbReference>
<protein>
    <recommendedName>
        <fullName evidence="4">GDSL-like lipase/acylhydrolase family protein</fullName>
    </recommendedName>
</protein>
<feature type="chain" id="PRO_5046085384" description="GDSL-like lipase/acylhydrolase family protein" evidence="1">
    <location>
        <begin position="22"/>
        <end position="62"/>
    </location>
</feature>
<accession>A0ABV9Y6A7</accession>